<evidence type="ECO:0000256" key="1">
    <source>
        <dbReference type="SAM" id="MobiDB-lite"/>
    </source>
</evidence>
<feature type="region of interest" description="Disordered" evidence="1">
    <location>
        <begin position="1"/>
        <end position="26"/>
    </location>
</feature>
<name>A0A5B8ULR0_9BACT</name>
<accession>A0A5B8ULR0</accession>
<protein>
    <recommendedName>
        <fullName evidence="4">RHS repeat-associated core domain-containing protein</fullName>
    </recommendedName>
</protein>
<dbReference type="InterPro" id="IPR024079">
    <property type="entry name" value="MetalloPept_cat_dom_sf"/>
</dbReference>
<dbReference type="OrthoDB" id="667524at2"/>
<dbReference type="SUPFAM" id="SSF55486">
    <property type="entry name" value="Metalloproteases ('zincins'), catalytic domain"/>
    <property type="match status" value="1"/>
</dbReference>
<sequence>MAGISSKAARSLRNRKKYNGKEEQEEEFTDGSGLDWLDYGARMYDPQLGVWHNPDPLAEKFYEWSPYTYTYDEPVKHIDLDGRSGDVTLDKKNKTITVEQHFVFYGSKANSKLSGKIATGIASQWNGAHGKVKEGGVTYKVKFRITYETVSVADAKKMASTNKDIKNNFYRVEDLGTASSFSQVGGNAGVLNTQDDLGGSTTPSHEDGHLMGLQHTNSGQTPNDRPDIMTARNTQVNPRWSKVGPSNDIDPNFRRVNQQNISSVFSNVTFDANGHADIGHITNRIYDQNGN</sequence>
<organism evidence="2 3">
    <name type="scientific">Flavisolibacter ginsenosidimutans</name>
    <dbReference type="NCBI Taxonomy" id="661481"/>
    <lineage>
        <taxon>Bacteria</taxon>
        <taxon>Pseudomonadati</taxon>
        <taxon>Bacteroidota</taxon>
        <taxon>Chitinophagia</taxon>
        <taxon>Chitinophagales</taxon>
        <taxon>Chitinophagaceae</taxon>
        <taxon>Flavisolibacter</taxon>
    </lineage>
</organism>
<proteinExistence type="predicted"/>
<dbReference type="NCBIfam" id="TIGR03696">
    <property type="entry name" value="Rhs_assc_core"/>
    <property type="match status" value="1"/>
</dbReference>
<dbReference type="GO" id="GO:0008237">
    <property type="term" value="F:metallopeptidase activity"/>
    <property type="evidence" value="ECO:0007669"/>
    <property type="project" value="InterPro"/>
</dbReference>
<reference evidence="2 3" key="1">
    <citation type="journal article" date="2015" name="Int. J. Syst. Evol. Microbiol.">
        <title>Flavisolibacter ginsenosidimutans sp. nov., with ginsenoside-converting activity isolated from soil used for cultivating ginseng.</title>
        <authorList>
            <person name="Zhao Y."/>
            <person name="Liu Q."/>
            <person name="Kang M.S."/>
            <person name="Jin F."/>
            <person name="Yu H."/>
            <person name="Im W.T."/>
        </authorList>
    </citation>
    <scope>NUCLEOTIDE SEQUENCE [LARGE SCALE GENOMIC DNA]</scope>
    <source>
        <strain evidence="2 3">Gsoil 636</strain>
    </source>
</reference>
<evidence type="ECO:0000313" key="3">
    <source>
        <dbReference type="Proteomes" id="UP000321204"/>
    </source>
</evidence>
<dbReference type="EMBL" id="CP042433">
    <property type="protein sequence ID" value="QEC57607.1"/>
    <property type="molecule type" value="Genomic_DNA"/>
</dbReference>
<feature type="region of interest" description="Disordered" evidence="1">
    <location>
        <begin position="190"/>
        <end position="210"/>
    </location>
</feature>
<keyword evidence="3" id="KW-1185">Reference proteome</keyword>
<dbReference type="InterPro" id="IPR022385">
    <property type="entry name" value="Rhs_assc_core"/>
</dbReference>
<evidence type="ECO:0008006" key="4">
    <source>
        <dbReference type="Google" id="ProtNLM"/>
    </source>
</evidence>
<dbReference type="KEGG" id="fgg:FSB75_17410"/>
<dbReference type="AlphaFoldDB" id="A0A5B8ULR0"/>
<dbReference type="Gene3D" id="3.40.390.10">
    <property type="entry name" value="Collagenase (Catalytic Domain)"/>
    <property type="match status" value="1"/>
</dbReference>
<gene>
    <name evidence="2" type="ORF">FSB75_17410</name>
</gene>
<feature type="compositionally biased region" description="Polar residues" evidence="1">
    <location>
        <begin position="190"/>
        <end position="203"/>
    </location>
</feature>
<dbReference type="Proteomes" id="UP000321204">
    <property type="component" value="Chromosome"/>
</dbReference>
<dbReference type="Gene3D" id="2.180.10.10">
    <property type="entry name" value="RHS repeat-associated core"/>
    <property type="match status" value="1"/>
</dbReference>
<evidence type="ECO:0000313" key="2">
    <source>
        <dbReference type="EMBL" id="QEC57607.1"/>
    </source>
</evidence>